<accession>A0A0L9V620</accession>
<protein>
    <submittedName>
        <fullName evidence="2">Uncharacterized protein</fullName>
    </submittedName>
</protein>
<dbReference type="AlphaFoldDB" id="A0A0L9V620"/>
<name>A0A0L9V620_PHAAN</name>
<dbReference type="EMBL" id="CM003378">
    <property type="protein sequence ID" value="KOM50490.1"/>
    <property type="molecule type" value="Genomic_DNA"/>
</dbReference>
<gene>
    <name evidence="2" type="ORF">LR48_Vigan08g131700</name>
</gene>
<dbReference type="Gramene" id="KOM50490">
    <property type="protein sequence ID" value="KOM50490"/>
    <property type="gene ID" value="LR48_Vigan08g131700"/>
</dbReference>
<organism evidence="2 3">
    <name type="scientific">Phaseolus angularis</name>
    <name type="common">Azuki bean</name>
    <name type="synonym">Vigna angularis</name>
    <dbReference type="NCBI Taxonomy" id="3914"/>
    <lineage>
        <taxon>Eukaryota</taxon>
        <taxon>Viridiplantae</taxon>
        <taxon>Streptophyta</taxon>
        <taxon>Embryophyta</taxon>
        <taxon>Tracheophyta</taxon>
        <taxon>Spermatophyta</taxon>
        <taxon>Magnoliopsida</taxon>
        <taxon>eudicotyledons</taxon>
        <taxon>Gunneridae</taxon>
        <taxon>Pentapetalae</taxon>
        <taxon>rosids</taxon>
        <taxon>fabids</taxon>
        <taxon>Fabales</taxon>
        <taxon>Fabaceae</taxon>
        <taxon>Papilionoideae</taxon>
        <taxon>50 kb inversion clade</taxon>
        <taxon>NPAAA clade</taxon>
        <taxon>indigoferoid/millettioid clade</taxon>
        <taxon>Phaseoleae</taxon>
        <taxon>Vigna</taxon>
    </lineage>
</organism>
<reference evidence="3" key="1">
    <citation type="journal article" date="2015" name="Proc. Natl. Acad. Sci. U.S.A.">
        <title>Genome sequencing of adzuki bean (Vigna angularis) provides insight into high starch and low fat accumulation and domestication.</title>
        <authorList>
            <person name="Yang K."/>
            <person name="Tian Z."/>
            <person name="Chen C."/>
            <person name="Luo L."/>
            <person name="Zhao B."/>
            <person name="Wang Z."/>
            <person name="Yu L."/>
            <person name="Li Y."/>
            <person name="Sun Y."/>
            <person name="Li W."/>
            <person name="Chen Y."/>
            <person name="Li Y."/>
            <person name="Zhang Y."/>
            <person name="Ai D."/>
            <person name="Zhao J."/>
            <person name="Shang C."/>
            <person name="Ma Y."/>
            <person name="Wu B."/>
            <person name="Wang M."/>
            <person name="Gao L."/>
            <person name="Sun D."/>
            <person name="Zhang P."/>
            <person name="Guo F."/>
            <person name="Wang W."/>
            <person name="Li Y."/>
            <person name="Wang J."/>
            <person name="Varshney R.K."/>
            <person name="Wang J."/>
            <person name="Ling H.Q."/>
            <person name="Wan P."/>
        </authorList>
    </citation>
    <scope>NUCLEOTIDE SEQUENCE</scope>
    <source>
        <strain evidence="3">cv. Jingnong 6</strain>
    </source>
</reference>
<evidence type="ECO:0000313" key="3">
    <source>
        <dbReference type="Proteomes" id="UP000053144"/>
    </source>
</evidence>
<feature type="region of interest" description="Disordered" evidence="1">
    <location>
        <begin position="90"/>
        <end position="129"/>
    </location>
</feature>
<evidence type="ECO:0000313" key="2">
    <source>
        <dbReference type="EMBL" id="KOM50490.1"/>
    </source>
</evidence>
<evidence type="ECO:0000256" key="1">
    <source>
        <dbReference type="SAM" id="MobiDB-lite"/>
    </source>
</evidence>
<dbReference type="Proteomes" id="UP000053144">
    <property type="component" value="Chromosome 8"/>
</dbReference>
<sequence length="542" mass="61462">MYTETFWRPPWGRVPTQRSHKRSLGLNESLVRIELLHLHRHHDPHPRSVDTTVTTRSNDASIGFLSFYPPIRFDARSASRVRHSLNTSTSTFERHCRACKQSSRSRDEHANGARRSSTRSPMLKPSSRPAARLSTWFGPLYKQRDERSNHPRCSPTRSPATFVHSVLNDQPSGVSSSSKRHTHNLANVRPRLSCSNARQSVCTSVQTAKVRPRRSESNARQSVCTSVKTISVRPFGIPSLSTAHPHVRSLPLIHSSRGALPHSASLAFGILAATVRPITSLAFAYFRGSIRSLHLFDARPQASSRQLQKVLANSVQRAFKHRSQIHIDKRSRSAGQCMSTSVQISLDIHCNERSNTARQSTSTSTRQSMFSSLQEVGRSASRTQFIRPHKQPMHEPVIDEDDDMTEAGDDHLTKLMKKYPKLSKGPVELYWDLRVFGLQCHEPVYITLNDALEVIGGDRMLSYWQLTVIIPRQCKILWFCSLQRRMKNDLKNMLQGGSPGIFVPSKWQWALSAERRWTWEDSTSTSTFVVLHPTSIDVQRVN</sequence>
<proteinExistence type="predicted"/>